<organism evidence="2 3">
    <name type="scientific">Glutamicibacter arilaitensis (strain DSM 16368 / CIP 108037 / IAM 15318 / JCM 13566 / NCIMB 14258 / Re117)</name>
    <name type="common">Arthrobacter arilaitensis</name>
    <dbReference type="NCBI Taxonomy" id="861360"/>
    <lineage>
        <taxon>Bacteria</taxon>
        <taxon>Bacillati</taxon>
        <taxon>Actinomycetota</taxon>
        <taxon>Actinomycetes</taxon>
        <taxon>Micrococcales</taxon>
        <taxon>Micrococcaceae</taxon>
        <taxon>Glutamicibacter</taxon>
    </lineage>
</organism>
<reference evidence="3" key="1">
    <citation type="journal article" date="2010" name="PLoS ONE">
        <title>The Arthrobacter arilaitensis Re117 genome sequence reveals its genetic adaptation to the surface of cheese.</title>
        <authorList>
            <person name="Monnet C."/>
            <person name="Loux V."/>
            <person name="Gibrat J.F."/>
            <person name="Spinnler E."/>
            <person name="Barbe V."/>
            <person name="Vacherie B."/>
            <person name="Gavory F."/>
            <person name="Gourbeyre E."/>
            <person name="Siguier P."/>
            <person name="Chandler M."/>
            <person name="Elleuch R."/>
            <person name="Irlinger F."/>
            <person name="Vallaeys T."/>
        </authorList>
    </citation>
    <scope>NUCLEOTIDE SEQUENCE</scope>
    <source>
        <strain evidence="3">DSM 16368 / CIP 108037 / IAM 15318 / JCM 13566 / Re117</strain>
    </source>
</reference>
<evidence type="ECO:0000313" key="3">
    <source>
        <dbReference type="Proteomes" id="UP000006878"/>
    </source>
</evidence>
<accession>A0ABP1U5Y3</accession>
<feature type="compositionally biased region" description="Basic and acidic residues" evidence="1">
    <location>
        <begin position="147"/>
        <end position="166"/>
    </location>
</feature>
<reference evidence="3" key="2">
    <citation type="submission" date="2010-07" db="EMBL/GenBank/DDBJ databases">
        <title>Complete genome sequence of Arthrobacter arilaitensis (strain DSM 16368 / CIP 108037 / JCM 13566 / Re117).</title>
        <authorList>
            <person name="Genoscope."/>
        </authorList>
    </citation>
    <scope>NUCLEOTIDE SEQUENCE [LARGE SCALE GENOMIC DNA]</scope>
    <source>
        <strain evidence="3">DSM 16368 / CIP 108037 / IAM 15318 / JCM 13566 / Re117</strain>
    </source>
</reference>
<dbReference type="GeneID" id="303186743"/>
<sequence>MNTPEHQMRAMQHVERLLNCPEARTHLIAYGWTEGMPVVFVQRSDLADEVMGFVSVHGRAVLLVLDDGQADGLQLWRITVPSPLFPKVSPLPAGTTSSELCFRQCTEKLLLFRVAFWSHSAAIHEIPCFVRIDWPRQASPSPADIGEADRVGRAATDEVPRPPHAG</sequence>
<dbReference type="EMBL" id="FQ311875">
    <property type="protein sequence ID" value="CBT77400.1"/>
    <property type="molecule type" value="Genomic_DNA"/>
</dbReference>
<dbReference type="RefSeq" id="WP_013350499.1">
    <property type="nucleotide sequence ID" value="NC_014550.1"/>
</dbReference>
<evidence type="ECO:0000256" key="1">
    <source>
        <dbReference type="SAM" id="MobiDB-lite"/>
    </source>
</evidence>
<feature type="region of interest" description="Disordered" evidence="1">
    <location>
        <begin position="141"/>
        <end position="166"/>
    </location>
</feature>
<name>A0ABP1U5Y3_GLUAR</name>
<proteinExistence type="predicted"/>
<protein>
    <recommendedName>
        <fullName evidence="4">Pyridoxamine 5'-phosphate oxidase family protein</fullName>
    </recommendedName>
</protein>
<keyword evidence="3" id="KW-1185">Reference proteome</keyword>
<dbReference type="Proteomes" id="UP000006878">
    <property type="component" value="Chromosome"/>
</dbReference>
<gene>
    <name evidence="2" type="ordered locus">AARI_32010</name>
</gene>
<evidence type="ECO:0000313" key="2">
    <source>
        <dbReference type="EMBL" id="CBT77400.1"/>
    </source>
</evidence>
<evidence type="ECO:0008006" key="4">
    <source>
        <dbReference type="Google" id="ProtNLM"/>
    </source>
</evidence>